<accession>A0A0V1AUD2</accession>
<name>A0A0V1AUD2_TRISP</name>
<protein>
    <submittedName>
        <fullName evidence="1">DnaJ-like protein dnj-20</fullName>
    </submittedName>
</protein>
<dbReference type="OrthoDB" id="550424at2759"/>
<dbReference type="EMBL" id="JYDH01000210">
    <property type="protein sequence ID" value="KRY28302.1"/>
    <property type="molecule type" value="Genomic_DNA"/>
</dbReference>
<comment type="caution">
    <text evidence="1">The sequence shown here is derived from an EMBL/GenBank/DDBJ whole genome shotgun (WGS) entry which is preliminary data.</text>
</comment>
<evidence type="ECO:0000313" key="2">
    <source>
        <dbReference type="Proteomes" id="UP000054776"/>
    </source>
</evidence>
<proteinExistence type="predicted"/>
<organism evidence="1 2">
    <name type="scientific">Trichinella spiralis</name>
    <name type="common">Trichina worm</name>
    <dbReference type="NCBI Taxonomy" id="6334"/>
    <lineage>
        <taxon>Eukaryota</taxon>
        <taxon>Metazoa</taxon>
        <taxon>Ecdysozoa</taxon>
        <taxon>Nematoda</taxon>
        <taxon>Enoplea</taxon>
        <taxon>Dorylaimia</taxon>
        <taxon>Trichinellida</taxon>
        <taxon>Trichinellidae</taxon>
        <taxon>Trichinella</taxon>
    </lineage>
</organism>
<sequence length="64" mass="7401">MWLLGRHYSYFTFASQFKHVGGIANQIRKCISINDKVSDNLTQLGVVNRNLKFIFFNLYMGING</sequence>
<keyword evidence="2" id="KW-1185">Reference proteome</keyword>
<dbReference type="AlphaFoldDB" id="A0A0V1AUD2"/>
<reference evidence="1 2" key="1">
    <citation type="submission" date="2015-01" db="EMBL/GenBank/DDBJ databases">
        <title>Evolution of Trichinella species and genotypes.</title>
        <authorList>
            <person name="Korhonen P.K."/>
            <person name="Edoardo P."/>
            <person name="Giuseppe L.R."/>
            <person name="Gasser R.B."/>
        </authorList>
    </citation>
    <scope>NUCLEOTIDE SEQUENCE [LARGE SCALE GENOMIC DNA]</scope>
    <source>
        <strain evidence="1">ISS3</strain>
    </source>
</reference>
<dbReference type="Proteomes" id="UP000054776">
    <property type="component" value="Unassembled WGS sequence"/>
</dbReference>
<gene>
    <name evidence="1" type="primary">dnj-20</name>
    <name evidence="1" type="ORF">T01_8351</name>
</gene>
<evidence type="ECO:0000313" key="1">
    <source>
        <dbReference type="EMBL" id="KRY28302.1"/>
    </source>
</evidence>